<dbReference type="Pfam" id="PF04962">
    <property type="entry name" value="KduI"/>
    <property type="match status" value="1"/>
</dbReference>
<name>A0A7Y9J1R0_9ACTN</name>
<dbReference type="RefSeq" id="WP_179752983.1">
    <property type="nucleotide sequence ID" value="NZ_BAAAGN010000010.1"/>
</dbReference>
<reference evidence="2 3" key="1">
    <citation type="submission" date="2020-07" db="EMBL/GenBank/DDBJ databases">
        <title>Sequencing the genomes of 1000 actinobacteria strains.</title>
        <authorList>
            <person name="Klenk H.-P."/>
        </authorList>
    </citation>
    <scope>NUCLEOTIDE SEQUENCE [LARGE SCALE GENOMIC DNA]</scope>
    <source>
        <strain evidence="2 3">DSM 7487</strain>
    </source>
</reference>
<dbReference type="GO" id="GO:0019310">
    <property type="term" value="P:inositol catabolic process"/>
    <property type="evidence" value="ECO:0007669"/>
    <property type="project" value="InterPro"/>
</dbReference>
<comment type="caution">
    <text evidence="2">The sequence shown here is derived from an EMBL/GenBank/DDBJ whole genome shotgun (WGS) entry which is preliminary data.</text>
</comment>
<organism evidence="2 3">
    <name type="scientific">Kineococcus aurantiacus</name>
    <dbReference type="NCBI Taxonomy" id="37633"/>
    <lineage>
        <taxon>Bacteria</taxon>
        <taxon>Bacillati</taxon>
        <taxon>Actinomycetota</taxon>
        <taxon>Actinomycetes</taxon>
        <taxon>Kineosporiales</taxon>
        <taxon>Kineosporiaceae</taxon>
        <taxon>Kineococcus</taxon>
    </lineage>
</organism>
<dbReference type="InterPro" id="IPR011051">
    <property type="entry name" value="RmlC_Cupin_sf"/>
</dbReference>
<dbReference type="SUPFAM" id="SSF51182">
    <property type="entry name" value="RmlC-like cupins"/>
    <property type="match status" value="1"/>
</dbReference>
<dbReference type="GO" id="GO:0008880">
    <property type="term" value="F:glucuronate isomerase activity"/>
    <property type="evidence" value="ECO:0007669"/>
    <property type="project" value="InterPro"/>
</dbReference>
<dbReference type="NCBIfam" id="TIGR04378">
    <property type="entry name" value="myo_inos_iolB"/>
    <property type="match status" value="1"/>
</dbReference>
<dbReference type="Gene3D" id="2.60.120.10">
    <property type="entry name" value="Jelly Rolls"/>
    <property type="match status" value="2"/>
</dbReference>
<dbReference type="PANTHER" id="PTHR39193:SF1">
    <property type="entry name" value="5-DEOXY-GLUCURONATE ISOMERASE"/>
    <property type="match status" value="1"/>
</dbReference>
<dbReference type="PIRSF" id="PIRSF036628">
    <property type="entry name" value="IolB"/>
    <property type="match status" value="1"/>
</dbReference>
<dbReference type="GO" id="GO:0102482">
    <property type="term" value="F:5-deoxy-D-glucuronate isomerase activity"/>
    <property type="evidence" value="ECO:0007669"/>
    <property type="project" value="UniProtKB-EC"/>
</dbReference>
<dbReference type="EC" id="5.3.1.30" evidence="2"/>
<evidence type="ECO:0000256" key="1">
    <source>
        <dbReference type="ARBA" id="ARBA00023235"/>
    </source>
</evidence>
<keyword evidence="1 2" id="KW-0413">Isomerase</keyword>
<protein>
    <submittedName>
        <fullName evidence="2">5-deoxy-glucuronate isomerase</fullName>
        <ecNumber evidence="2">5.3.1.30</ecNumber>
    </submittedName>
</protein>
<keyword evidence="3" id="KW-1185">Reference proteome</keyword>
<dbReference type="EMBL" id="JACCBB010000001">
    <property type="protein sequence ID" value="NYD23334.1"/>
    <property type="molecule type" value="Genomic_DNA"/>
</dbReference>
<dbReference type="InterPro" id="IPR021120">
    <property type="entry name" value="KduI/IolB_isomerase"/>
</dbReference>
<evidence type="ECO:0000313" key="3">
    <source>
        <dbReference type="Proteomes" id="UP000521922"/>
    </source>
</evidence>
<accession>A0A7Y9J1R0</accession>
<evidence type="ECO:0000313" key="2">
    <source>
        <dbReference type="EMBL" id="NYD23334.1"/>
    </source>
</evidence>
<dbReference type="InterPro" id="IPR014710">
    <property type="entry name" value="RmlC-like_jellyroll"/>
</dbReference>
<sequence length="304" mass="32540">MTDPNLYLPAGSAAADGFDLVVTPASAGWGYSGLRVLTLAPGASRTFPSGEDELIVLPLSGSGSVTVEGETLELVGRASVFDGVSDFAYVGRDSELTVHSAAGGVFSFPGARATRRLPFRYGPASGVPVELRGAGQASRQVNNFATPAVFETDKLIACEVLTPGGNWSSYPPHRHDRTSEHESELEEIYYYSFRALAPAGVPTVPGGLGLQQAYGDDERPLEVLEEVHDGDVVLLPHGWHGPSIASPAYDMYYLNVMAGPEDERAWKICDDPAHGWVRSTWQGQGVDARLPFYSAPDTDVRAEN</sequence>
<dbReference type="AlphaFoldDB" id="A0A7Y9J1R0"/>
<proteinExistence type="predicted"/>
<dbReference type="PANTHER" id="PTHR39193">
    <property type="entry name" value="5-DEOXY-GLUCURONATE ISOMERASE"/>
    <property type="match status" value="1"/>
</dbReference>
<dbReference type="Proteomes" id="UP000521922">
    <property type="component" value="Unassembled WGS sequence"/>
</dbReference>
<dbReference type="InterPro" id="IPR024203">
    <property type="entry name" value="Deoxy-glucuronate_isom_IolB"/>
</dbReference>
<gene>
    <name evidence="2" type="ORF">BJ968_002874</name>
</gene>